<evidence type="ECO:0000256" key="1">
    <source>
        <dbReference type="ARBA" id="ARBA00022729"/>
    </source>
</evidence>
<dbReference type="InterPro" id="IPR026444">
    <property type="entry name" value="Secre_tail"/>
</dbReference>
<dbReference type="Pfam" id="PF18962">
    <property type="entry name" value="Por_Secre_tail"/>
    <property type="match status" value="1"/>
</dbReference>
<comment type="caution">
    <text evidence="4">The sequence shown here is derived from an EMBL/GenBank/DDBJ whole genome shotgun (WGS) entry which is preliminary data.</text>
</comment>
<dbReference type="Proteomes" id="UP001500027">
    <property type="component" value="Unassembled WGS sequence"/>
</dbReference>
<keyword evidence="5" id="KW-1185">Reference proteome</keyword>
<feature type="chain" id="PRO_5046617064" evidence="2">
    <location>
        <begin position="24"/>
        <end position="113"/>
    </location>
</feature>
<evidence type="ECO:0000313" key="5">
    <source>
        <dbReference type="Proteomes" id="UP001500027"/>
    </source>
</evidence>
<sequence>MIKNYVLLLFIASLFFLSSKGYAQNFTGNFSENQKIEALSIYPNPVSNNRQYVNITTRFNKTKQIEFFNVIGKKIYATVLNGKELNISNLAKGVYFLKITENNITETRKLVIK</sequence>
<reference evidence="5" key="1">
    <citation type="journal article" date="2019" name="Int. J. Syst. Evol. Microbiol.">
        <title>The Global Catalogue of Microorganisms (GCM) 10K type strain sequencing project: providing services to taxonomists for standard genome sequencing and annotation.</title>
        <authorList>
            <consortium name="The Broad Institute Genomics Platform"/>
            <consortium name="The Broad Institute Genome Sequencing Center for Infectious Disease"/>
            <person name="Wu L."/>
            <person name="Ma J."/>
        </authorList>
    </citation>
    <scope>NUCLEOTIDE SEQUENCE [LARGE SCALE GENOMIC DNA]</scope>
    <source>
        <strain evidence="5">JCM 17452</strain>
    </source>
</reference>
<organism evidence="4 5">
    <name type="scientific">Hyunsoonleella aestuarii</name>
    <dbReference type="NCBI Taxonomy" id="912802"/>
    <lineage>
        <taxon>Bacteria</taxon>
        <taxon>Pseudomonadati</taxon>
        <taxon>Bacteroidota</taxon>
        <taxon>Flavobacteriia</taxon>
        <taxon>Flavobacteriales</taxon>
        <taxon>Flavobacteriaceae</taxon>
    </lineage>
</organism>
<accession>A0ABP8EAM9</accession>
<protein>
    <submittedName>
        <fullName evidence="4">T9SS type A sorting domain-containing protein</fullName>
    </submittedName>
</protein>
<name>A0ABP8EAM9_9FLAO</name>
<dbReference type="RefSeq" id="WP_139000853.1">
    <property type="nucleotide sequence ID" value="NZ_BAABAV010000001.1"/>
</dbReference>
<evidence type="ECO:0000259" key="3">
    <source>
        <dbReference type="Pfam" id="PF18962"/>
    </source>
</evidence>
<evidence type="ECO:0000313" key="4">
    <source>
        <dbReference type="EMBL" id="GAA4269244.1"/>
    </source>
</evidence>
<dbReference type="NCBIfam" id="TIGR04183">
    <property type="entry name" value="Por_Secre_tail"/>
    <property type="match status" value="1"/>
</dbReference>
<feature type="domain" description="Secretion system C-terminal sorting" evidence="3">
    <location>
        <begin position="41"/>
        <end position="112"/>
    </location>
</feature>
<gene>
    <name evidence="4" type="ORF">GCM10022257_13450</name>
</gene>
<feature type="signal peptide" evidence="2">
    <location>
        <begin position="1"/>
        <end position="23"/>
    </location>
</feature>
<keyword evidence="1 2" id="KW-0732">Signal</keyword>
<dbReference type="EMBL" id="BAABAV010000001">
    <property type="protein sequence ID" value="GAA4269244.1"/>
    <property type="molecule type" value="Genomic_DNA"/>
</dbReference>
<evidence type="ECO:0000256" key="2">
    <source>
        <dbReference type="SAM" id="SignalP"/>
    </source>
</evidence>
<proteinExistence type="predicted"/>